<gene>
    <name evidence="1" type="ORF">BG262_02815</name>
</gene>
<evidence type="ECO:0000313" key="2">
    <source>
        <dbReference type="Proteomes" id="UP000177273"/>
    </source>
</evidence>
<dbReference type="RefSeq" id="WP_070787879.1">
    <property type="nucleotide sequence ID" value="NZ_MKIQ01000027.1"/>
</dbReference>
<dbReference type="Proteomes" id="UP000177273">
    <property type="component" value="Unassembled WGS sequence"/>
</dbReference>
<protein>
    <submittedName>
        <fullName evidence="1">Uncharacterized protein</fullName>
    </submittedName>
</protein>
<proteinExistence type="predicted"/>
<comment type="caution">
    <text evidence="1">The sequence shown here is derived from an EMBL/GenBank/DDBJ whole genome shotgun (WGS) entry which is preliminary data.</text>
</comment>
<name>A0A9Q5P0B4_9LACT</name>
<evidence type="ECO:0000313" key="1">
    <source>
        <dbReference type="EMBL" id="OFI46746.1"/>
    </source>
</evidence>
<dbReference type="AlphaFoldDB" id="A0A9Q5P0B4"/>
<reference evidence="2" key="1">
    <citation type="submission" date="2016-09" db="EMBL/GenBank/DDBJ databases">
        <title>Draft genome sequence of a novel species of the family Streptococcaceae isolated from flowers.</title>
        <authorList>
            <person name="Chuah L.-O."/>
            <person name="Yap K.-P."/>
            <person name="Thong K.L."/>
            <person name="Liong M.T."/>
            <person name="Ahmad R."/>
            <person name="Rusul G."/>
        </authorList>
    </citation>
    <scope>NUCLEOTIDE SEQUENCE [LARGE SCALE GENOMIC DNA]</scope>
    <source>
        <strain evidence="2">HibF3</strain>
    </source>
</reference>
<accession>A0A9Q5P0B4</accession>
<dbReference type="EMBL" id="MKIQ01000027">
    <property type="protein sequence ID" value="OFI46746.1"/>
    <property type="molecule type" value="Genomic_DNA"/>
</dbReference>
<organism evidence="1 2">
    <name type="scientific">Floricoccus penangensis</name>
    <dbReference type="NCBI Taxonomy" id="1859475"/>
    <lineage>
        <taxon>Bacteria</taxon>
        <taxon>Bacillati</taxon>
        <taxon>Bacillota</taxon>
        <taxon>Bacilli</taxon>
        <taxon>Lactobacillales</taxon>
        <taxon>Streptococcaceae</taxon>
        <taxon>Floricoccus</taxon>
    </lineage>
</organism>
<sequence>MSLVFRTSGGRMAIPNTEMDKIQRKNLESIKHYKMEIEDVRNLATYDESVRFKNIFRENADGSKDYIISAEVVDELPTGSFVKRAYKALRVAPIDKKKLPIGSKYKYSIITVPSKDILAEFNMSLTTDEMREILEESIKKGVNYFG</sequence>
<keyword evidence="2" id="KW-1185">Reference proteome</keyword>